<evidence type="ECO:0000313" key="4">
    <source>
        <dbReference type="Proteomes" id="UP000231382"/>
    </source>
</evidence>
<organism evidence="3 4">
    <name type="scientific">Candidatus Berkelbacteria bacterium CG10_big_fil_rev_8_21_14_0_10_43_13</name>
    <dbReference type="NCBI Taxonomy" id="1974514"/>
    <lineage>
        <taxon>Bacteria</taxon>
        <taxon>Candidatus Berkelbacteria</taxon>
    </lineage>
</organism>
<protein>
    <recommendedName>
        <fullName evidence="5">Glycosyl hydrolase family 32 N-terminal domain-containing protein</fullName>
    </recommendedName>
</protein>
<gene>
    <name evidence="3" type="ORF">COT78_01050</name>
</gene>
<proteinExistence type="predicted"/>
<evidence type="ECO:0000313" key="3">
    <source>
        <dbReference type="EMBL" id="PIS07922.1"/>
    </source>
</evidence>
<dbReference type="Proteomes" id="UP000231382">
    <property type="component" value="Unassembled WGS sequence"/>
</dbReference>
<dbReference type="EMBL" id="PEZW01000008">
    <property type="protein sequence ID" value="PIS07922.1"/>
    <property type="molecule type" value="Genomic_DNA"/>
</dbReference>
<keyword evidence="2" id="KW-1133">Transmembrane helix</keyword>
<name>A0A2H0W759_9BACT</name>
<keyword evidence="2" id="KW-0812">Transmembrane</keyword>
<sequence length="354" mass="38806">MDEQQTKRPDESRGSKAALVVSIIVILLILVAGIYYFVNKNKKVETSSSTSSTTGNTASTSEKSTETKEVWQDGQVAVAGNFADAEIADLGGGQFRMYYSVEPEVPNNKLEVYSAISTDGQTWTKESGERKKMATFPDVIKLPDGTWRMYFQNAGVIKSAISADGLNWTDEPGTRVDKTESGFDLENVGAQSTTILADGSFVMIYRGAINEPYTAGGKVPNSTTDIYFWATSKDGLTWQKQGLAIDSRDSILLGMADGAEWVNWDSSMASTGSPQASSGQAELRVYFWSYTGIYHTVFANNTFSAPVFDFTNNKDANIKFSPNPPGDPTLAKIKGTWYMYYGQHTKGIYYATLQ</sequence>
<evidence type="ECO:0008006" key="5">
    <source>
        <dbReference type="Google" id="ProtNLM"/>
    </source>
</evidence>
<reference evidence="4" key="1">
    <citation type="submission" date="2017-09" db="EMBL/GenBank/DDBJ databases">
        <title>Depth-based differentiation of microbial function through sediment-hosted aquifers and enrichment of novel symbionts in the deep terrestrial subsurface.</title>
        <authorList>
            <person name="Probst A.J."/>
            <person name="Ladd B."/>
            <person name="Jarett J.K."/>
            <person name="Geller-Mcgrath D.E."/>
            <person name="Sieber C.M.K."/>
            <person name="Emerson J.B."/>
            <person name="Anantharaman K."/>
            <person name="Thomas B.C."/>
            <person name="Malmstrom R."/>
            <person name="Stieglmeier M."/>
            <person name="Klingl A."/>
            <person name="Woyke T."/>
            <person name="Ryan C.M."/>
            <person name="Banfield J.F."/>
        </authorList>
    </citation>
    <scope>NUCLEOTIDE SEQUENCE [LARGE SCALE GENOMIC DNA]</scope>
</reference>
<dbReference type="InterPro" id="IPR023296">
    <property type="entry name" value="Glyco_hydro_beta-prop_sf"/>
</dbReference>
<feature type="transmembrane region" description="Helical" evidence="2">
    <location>
        <begin position="17"/>
        <end position="38"/>
    </location>
</feature>
<keyword evidence="2" id="KW-0472">Membrane</keyword>
<dbReference type="AlphaFoldDB" id="A0A2H0W759"/>
<evidence type="ECO:0000256" key="1">
    <source>
        <dbReference type="SAM" id="MobiDB-lite"/>
    </source>
</evidence>
<comment type="caution">
    <text evidence="3">The sequence shown here is derived from an EMBL/GenBank/DDBJ whole genome shotgun (WGS) entry which is preliminary data.</text>
</comment>
<accession>A0A2H0W759</accession>
<dbReference type="SUPFAM" id="SSF75005">
    <property type="entry name" value="Arabinanase/levansucrase/invertase"/>
    <property type="match status" value="2"/>
</dbReference>
<dbReference type="Gene3D" id="2.115.10.20">
    <property type="entry name" value="Glycosyl hydrolase domain, family 43"/>
    <property type="match status" value="2"/>
</dbReference>
<evidence type="ECO:0000256" key="2">
    <source>
        <dbReference type="SAM" id="Phobius"/>
    </source>
</evidence>
<feature type="compositionally biased region" description="Low complexity" evidence="1">
    <location>
        <begin position="46"/>
        <end position="62"/>
    </location>
</feature>
<feature type="region of interest" description="Disordered" evidence="1">
    <location>
        <begin position="46"/>
        <end position="69"/>
    </location>
</feature>